<dbReference type="InterPro" id="IPR014048">
    <property type="entry name" value="MethylDNA_cys_MeTrfase_DNA-bd"/>
</dbReference>
<dbReference type="PROSITE" id="PS00374">
    <property type="entry name" value="MGMT"/>
    <property type="match status" value="1"/>
</dbReference>
<comment type="catalytic activity">
    <reaction evidence="1 8">
        <text>a 4-O-methyl-thymidine in DNA + L-cysteinyl-[protein] = a thymidine in DNA + S-methyl-L-cysteinyl-[protein]</text>
        <dbReference type="Rhea" id="RHEA:53428"/>
        <dbReference type="Rhea" id="RHEA-COMP:10131"/>
        <dbReference type="Rhea" id="RHEA-COMP:10132"/>
        <dbReference type="Rhea" id="RHEA-COMP:13555"/>
        <dbReference type="Rhea" id="RHEA-COMP:13556"/>
        <dbReference type="ChEBI" id="CHEBI:29950"/>
        <dbReference type="ChEBI" id="CHEBI:82612"/>
        <dbReference type="ChEBI" id="CHEBI:137386"/>
        <dbReference type="ChEBI" id="CHEBI:137387"/>
        <dbReference type="EC" id="2.1.1.63"/>
    </reaction>
</comment>
<comment type="miscellaneous">
    <text evidence="8">This enzyme catalyzes only one turnover and therefore is not strictly catalytic. According to one definition, an enzyme is a biocatalyst that acts repeatedly and over many reaction cycles.</text>
</comment>
<dbReference type="InterPro" id="IPR001497">
    <property type="entry name" value="MethylDNA_cys_MeTrfase_AS"/>
</dbReference>
<comment type="similarity">
    <text evidence="8">Belongs to the MGMT family.</text>
</comment>
<comment type="caution">
    <text evidence="11">The sequence shown here is derived from an EMBL/GenBank/DDBJ whole genome shotgun (WGS) entry which is preliminary data.</text>
</comment>
<evidence type="ECO:0000259" key="10">
    <source>
        <dbReference type="Pfam" id="PF02870"/>
    </source>
</evidence>
<evidence type="ECO:0000259" key="9">
    <source>
        <dbReference type="Pfam" id="PF01035"/>
    </source>
</evidence>
<dbReference type="InterPro" id="IPR036217">
    <property type="entry name" value="MethylDNA_cys_MeTrfase_DNAb"/>
</dbReference>
<evidence type="ECO:0000256" key="6">
    <source>
        <dbReference type="ARBA" id="ARBA00023204"/>
    </source>
</evidence>
<evidence type="ECO:0000256" key="8">
    <source>
        <dbReference type="HAMAP-Rule" id="MF_00772"/>
    </source>
</evidence>
<organism evidence="11 12">
    <name type="scientific">Solibacillus merdavium</name>
    <dbReference type="NCBI Taxonomy" id="2762218"/>
    <lineage>
        <taxon>Bacteria</taxon>
        <taxon>Bacillati</taxon>
        <taxon>Bacillota</taxon>
        <taxon>Bacilli</taxon>
        <taxon>Bacillales</taxon>
        <taxon>Caryophanaceae</taxon>
        <taxon>Solibacillus</taxon>
    </lineage>
</organism>
<comment type="catalytic activity">
    <reaction evidence="7 8">
        <text>a 6-O-methyl-2'-deoxyguanosine in DNA + L-cysteinyl-[protein] = S-methyl-L-cysteinyl-[protein] + a 2'-deoxyguanosine in DNA</text>
        <dbReference type="Rhea" id="RHEA:24000"/>
        <dbReference type="Rhea" id="RHEA-COMP:10131"/>
        <dbReference type="Rhea" id="RHEA-COMP:10132"/>
        <dbReference type="Rhea" id="RHEA-COMP:11367"/>
        <dbReference type="Rhea" id="RHEA-COMP:11368"/>
        <dbReference type="ChEBI" id="CHEBI:29950"/>
        <dbReference type="ChEBI" id="CHEBI:82612"/>
        <dbReference type="ChEBI" id="CHEBI:85445"/>
        <dbReference type="ChEBI" id="CHEBI:85448"/>
        <dbReference type="EC" id="2.1.1.63"/>
    </reaction>
</comment>
<dbReference type="NCBIfam" id="TIGR00589">
    <property type="entry name" value="ogt"/>
    <property type="match status" value="1"/>
</dbReference>
<evidence type="ECO:0000313" key="11">
    <source>
        <dbReference type="EMBL" id="MBD8033601.1"/>
    </source>
</evidence>
<sequence>MYKLDFASPIGVIEIVGTEYFISSVLFADREEIQFLQTNVTPALLLNCYKELDEYFNGHRLEFSVLYKLEGTAFQVSVWEALKNVQYGQTASYKEIAQLIENEKAVRAVGMTNSRNRICIIVPCHRIIGANGKLTGYAGGLWRKEWLLNHELKHQLILS</sequence>
<feature type="domain" description="Methylguanine DNA methyltransferase ribonuclease-like" evidence="10">
    <location>
        <begin position="6"/>
        <end position="65"/>
    </location>
</feature>
<evidence type="ECO:0000256" key="3">
    <source>
        <dbReference type="ARBA" id="ARBA00022603"/>
    </source>
</evidence>
<evidence type="ECO:0000256" key="2">
    <source>
        <dbReference type="ARBA" id="ARBA00022490"/>
    </source>
</evidence>
<dbReference type="SUPFAM" id="SSF53155">
    <property type="entry name" value="Methylated DNA-protein cysteine methyltransferase domain"/>
    <property type="match status" value="1"/>
</dbReference>
<dbReference type="Proteomes" id="UP000600565">
    <property type="component" value="Unassembled WGS sequence"/>
</dbReference>
<proteinExistence type="inferred from homology"/>
<keyword evidence="2 8" id="KW-0963">Cytoplasm</keyword>
<dbReference type="CDD" id="cd06445">
    <property type="entry name" value="ATase"/>
    <property type="match status" value="1"/>
</dbReference>
<dbReference type="HAMAP" id="MF_00772">
    <property type="entry name" value="OGT"/>
    <property type="match status" value="1"/>
</dbReference>
<keyword evidence="3 8" id="KW-0489">Methyltransferase</keyword>
<evidence type="ECO:0000313" key="12">
    <source>
        <dbReference type="Proteomes" id="UP000600565"/>
    </source>
</evidence>
<dbReference type="Pfam" id="PF01035">
    <property type="entry name" value="DNA_binding_1"/>
    <property type="match status" value="1"/>
</dbReference>
<dbReference type="InterPro" id="IPR036631">
    <property type="entry name" value="MGMT_N_sf"/>
</dbReference>
<dbReference type="InterPro" id="IPR008332">
    <property type="entry name" value="MethylG_MeTrfase_N"/>
</dbReference>
<evidence type="ECO:0000256" key="1">
    <source>
        <dbReference type="ARBA" id="ARBA00001286"/>
    </source>
</evidence>
<comment type="function">
    <text evidence="8">Involved in the cellular defense against the biological effects of O6-methylguanine (O6-MeG) and O4-methylthymine (O4-MeT) in DNA. Repairs the methylated nucleobase in DNA by stoichiometrically transferring the methyl group to a cysteine residue in the enzyme. This is a suicide reaction: the enzyme is irreversibly inactivated.</text>
</comment>
<gene>
    <name evidence="11" type="ORF">H9632_11005</name>
</gene>
<evidence type="ECO:0000256" key="5">
    <source>
        <dbReference type="ARBA" id="ARBA00022763"/>
    </source>
</evidence>
<keyword evidence="4 8" id="KW-0808">Transferase</keyword>
<evidence type="ECO:0000256" key="4">
    <source>
        <dbReference type="ARBA" id="ARBA00022679"/>
    </source>
</evidence>
<dbReference type="InterPro" id="IPR036388">
    <property type="entry name" value="WH-like_DNA-bd_sf"/>
</dbReference>
<dbReference type="EC" id="2.1.1.63" evidence="8"/>
<evidence type="ECO:0000256" key="7">
    <source>
        <dbReference type="ARBA" id="ARBA00049348"/>
    </source>
</evidence>
<dbReference type="PANTHER" id="PTHR10815">
    <property type="entry name" value="METHYLATED-DNA--PROTEIN-CYSTEINE METHYLTRANSFERASE"/>
    <property type="match status" value="1"/>
</dbReference>
<protein>
    <recommendedName>
        <fullName evidence="8">Methylated-DNA--protein-cysteine methyltransferase</fullName>
        <ecNumber evidence="8">2.1.1.63</ecNumber>
    </recommendedName>
    <alternativeName>
        <fullName evidence="8">6-O-methylguanine-DNA methyltransferase</fullName>
        <shortName evidence="8">MGMT</shortName>
    </alternativeName>
    <alternativeName>
        <fullName evidence="8">O-6-methylguanine-DNA-alkyltransferase</fullName>
    </alternativeName>
</protein>
<dbReference type="Gene3D" id="3.30.160.70">
    <property type="entry name" value="Methylated DNA-protein cysteine methyltransferase domain"/>
    <property type="match status" value="1"/>
</dbReference>
<comment type="subcellular location">
    <subcellularLocation>
        <location evidence="8">Cytoplasm</location>
    </subcellularLocation>
</comment>
<feature type="active site" description="Nucleophile; methyl group acceptor" evidence="8">
    <location>
        <position position="124"/>
    </location>
</feature>
<keyword evidence="6 8" id="KW-0234">DNA repair</keyword>
<keyword evidence="12" id="KW-1185">Reference proteome</keyword>
<dbReference type="PANTHER" id="PTHR10815:SF13">
    <property type="entry name" value="METHYLATED-DNA--PROTEIN-CYSTEINE METHYLTRANSFERASE"/>
    <property type="match status" value="1"/>
</dbReference>
<dbReference type="Pfam" id="PF02870">
    <property type="entry name" value="Methyltransf_1N"/>
    <property type="match status" value="1"/>
</dbReference>
<name>A0ABR8XNU6_9BACL</name>
<accession>A0ABR8XNU6</accession>
<dbReference type="InterPro" id="IPR023546">
    <property type="entry name" value="MGMT"/>
</dbReference>
<feature type="domain" description="Methylated-DNA-[protein]-cysteine S-methyltransferase DNA binding" evidence="9">
    <location>
        <begin position="73"/>
        <end position="151"/>
    </location>
</feature>
<dbReference type="Gene3D" id="1.10.10.10">
    <property type="entry name" value="Winged helix-like DNA-binding domain superfamily/Winged helix DNA-binding domain"/>
    <property type="match status" value="1"/>
</dbReference>
<dbReference type="RefSeq" id="WP_191704130.1">
    <property type="nucleotide sequence ID" value="NZ_JACSPW010000009.1"/>
</dbReference>
<dbReference type="SUPFAM" id="SSF46767">
    <property type="entry name" value="Methylated DNA-protein cysteine methyltransferase, C-terminal domain"/>
    <property type="match status" value="1"/>
</dbReference>
<dbReference type="EMBL" id="JACSPW010000009">
    <property type="protein sequence ID" value="MBD8033601.1"/>
    <property type="molecule type" value="Genomic_DNA"/>
</dbReference>
<keyword evidence="5 8" id="KW-0227">DNA damage</keyword>
<reference evidence="11 12" key="1">
    <citation type="submission" date="2020-08" db="EMBL/GenBank/DDBJ databases">
        <title>A Genomic Blueprint of the Chicken Gut Microbiome.</title>
        <authorList>
            <person name="Gilroy R."/>
            <person name="Ravi A."/>
            <person name="Getino M."/>
            <person name="Pursley I."/>
            <person name="Horton D.L."/>
            <person name="Alikhan N.-F."/>
            <person name="Baker D."/>
            <person name="Gharbi K."/>
            <person name="Hall N."/>
            <person name="Watson M."/>
            <person name="Adriaenssens E.M."/>
            <person name="Foster-Nyarko E."/>
            <person name="Jarju S."/>
            <person name="Secka A."/>
            <person name="Antonio M."/>
            <person name="Oren A."/>
            <person name="Chaudhuri R."/>
            <person name="La Ragione R.M."/>
            <person name="Hildebrand F."/>
            <person name="Pallen M.J."/>
        </authorList>
    </citation>
    <scope>NUCLEOTIDE SEQUENCE [LARGE SCALE GENOMIC DNA]</scope>
    <source>
        <strain evidence="11 12">Sa1YVA6</strain>
    </source>
</reference>